<dbReference type="InterPro" id="IPR045659">
    <property type="entry name" value="LptD_2"/>
</dbReference>
<comment type="subcellular location">
    <subcellularLocation>
        <location evidence="1">Cell outer membrane</location>
    </subcellularLocation>
</comment>
<dbReference type="HAMAP" id="MF_01411">
    <property type="entry name" value="LPS_assembly_LptD"/>
    <property type="match status" value="1"/>
</dbReference>
<keyword evidence="1" id="KW-0998">Cell outer membrane</keyword>
<dbReference type="GO" id="GO:1990351">
    <property type="term" value="C:transporter complex"/>
    <property type="evidence" value="ECO:0007669"/>
    <property type="project" value="TreeGrafter"/>
</dbReference>
<dbReference type="PANTHER" id="PTHR30189:SF1">
    <property type="entry name" value="LPS-ASSEMBLY PROTEIN LPTD"/>
    <property type="match status" value="1"/>
</dbReference>
<comment type="function">
    <text evidence="1">Involved in the assembly of lipopolysaccharide (LPS) at the surface of the outer membrane.</text>
</comment>
<dbReference type="Pfam" id="PF04453">
    <property type="entry name" value="LptD"/>
    <property type="match status" value="1"/>
</dbReference>
<evidence type="ECO:0000313" key="4">
    <source>
        <dbReference type="EMBL" id="MBB5751484.1"/>
    </source>
</evidence>
<evidence type="ECO:0000259" key="3">
    <source>
        <dbReference type="Pfam" id="PF19838"/>
    </source>
</evidence>
<evidence type="ECO:0000313" key="5">
    <source>
        <dbReference type="Proteomes" id="UP000523821"/>
    </source>
</evidence>
<sequence precursor="true">MLGSALVVAGLAGAAVPAFAQTGSGQLGFGFDRVGRPAGNAQMLLDADQLIYDYDAQKVSAAGSVKIYYDGYTLEADKVTYDQKSGRMTADGRVKIVDREGSIVTADSIDVTDSLSDGFVEALRLDTPTQTHFAAERARRDEGKRTTFYRGVYTACEPCRDRPNKAPLWQVKAARIVVDHVEHLVHFRSAQLEFLGVPVAWVPVFSAPDPTTKRKSGFLPPSVGYTSNVGAYARVPYFWALAPNYDLTLSPTAYTQQGFLALAEWRHRLDNGQYTLSMAGISQSDPDAFYDADSRNSGVKDFRGGIRTTGEFYLNDKWTFGWDTTVTSDRTFTRDYDVLNSEKTVAVSSINLTGESERNWFDARGYYFQVLSNDKDPRYDQERQAVVHPVIDHDYTVDHSVFGGEVSVKSNFVSLSRDETDFVDRAGGATGVYDPGIDRVLGASGLYNRLSSQVTWERTVIGPMGVVLKPFGYLRGDAYYVDPDNNIAGLSDSEGTFRGMPAVGLEARWPIMTSVGATAHIFEPIAQAIVRPNEQDAGYLPNEDAQSLVFDDSSLFDWDKFSGYDRIEGGTRVNVGLHYLGTFGTLASVDALVGQSFQVAGQNPYAVDDLTGTGLVSGLETDRSDYVGRVTLDTGYGYFLTARTRLDESDFTLNRAELTATGRMGAVTASTSYLFLRDDPETSDSEATEAVSVRGSWQFAEYWRAFGSVGYDIHEKTLASSSVGLAYDDECTTFSIAYSQVDKDYSSIETTKKLMMKLELRTLGGAGVQTDLSNLN</sequence>
<accession>A0A7W9FKV3</accession>
<dbReference type="Pfam" id="PF19838">
    <property type="entry name" value="LptD_2"/>
    <property type="match status" value="1"/>
</dbReference>
<dbReference type="InterPro" id="IPR007543">
    <property type="entry name" value="LptD_C"/>
</dbReference>
<dbReference type="InterPro" id="IPR020889">
    <property type="entry name" value="LipoPS_assembly_LptD"/>
</dbReference>
<dbReference type="InterPro" id="IPR050218">
    <property type="entry name" value="LptD"/>
</dbReference>
<comment type="caution">
    <text evidence="1">Lacks conserved residue(s) required for the propagation of feature annotation.</text>
</comment>
<dbReference type="Gene3D" id="2.60.450.10">
    <property type="entry name" value="Lipopolysaccharide (LPS) transport protein A like domain"/>
    <property type="match status" value="1"/>
</dbReference>
<dbReference type="RefSeq" id="WP_183852196.1">
    <property type="nucleotide sequence ID" value="NZ_JACHOO010000001.1"/>
</dbReference>
<feature type="chain" id="PRO_5031646386" description="LPS-assembly protein LptD" evidence="1">
    <location>
        <begin position="21"/>
        <end position="776"/>
    </location>
</feature>
<dbReference type="GO" id="GO:0043165">
    <property type="term" value="P:Gram-negative-bacterium-type cell outer membrane assembly"/>
    <property type="evidence" value="ECO:0007669"/>
    <property type="project" value="UniProtKB-UniRule"/>
</dbReference>
<keyword evidence="1" id="KW-0732">Signal</keyword>
<feature type="signal peptide" evidence="1">
    <location>
        <begin position="1"/>
        <end position="20"/>
    </location>
</feature>
<dbReference type="Proteomes" id="UP000523821">
    <property type="component" value="Unassembled WGS sequence"/>
</dbReference>
<dbReference type="GO" id="GO:0015920">
    <property type="term" value="P:lipopolysaccharide transport"/>
    <property type="evidence" value="ECO:0007669"/>
    <property type="project" value="InterPro"/>
</dbReference>
<name>A0A7W9FKV3_9HYPH</name>
<dbReference type="PANTHER" id="PTHR30189">
    <property type="entry name" value="LPS-ASSEMBLY PROTEIN"/>
    <property type="match status" value="1"/>
</dbReference>
<evidence type="ECO:0000256" key="1">
    <source>
        <dbReference type="HAMAP-Rule" id="MF_01411"/>
    </source>
</evidence>
<comment type="similarity">
    <text evidence="1">Belongs to the LptD family.</text>
</comment>
<feature type="domain" description="LptD C-terminal" evidence="2">
    <location>
        <begin position="302"/>
        <end position="703"/>
    </location>
</feature>
<feature type="domain" description="LPS-assembly protein LptD central" evidence="3">
    <location>
        <begin position="187"/>
        <end position="263"/>
    </location>
</feature>
<organism evidence="4 5">
    <name type="scientific">Prosthecomicrobium pneumaticum</name>
    <dbReference type="NCBI Taxonomy" id="81895"/>
    <lineage>
        <taxon>Bacteria</taxon>
        <taxon>Pseudomonadati</taxon>
        <taxon>Pseudomonadota</taxon>
        <taxon>Alphaproteobacteria</taxon>
        <taxon>Hyphomicrobiales</taxon>
        <taxon>Kaistiaceae</taxon>
        <taxon>Prosthecomicrobium</taxon>
    </lineage>
</organism>
<dbReference type="AlphaFoldDB" id="A0A7W9FKV3"/>
<gene>
    <name evidence="1" type="primary">lptD</name>
    <name evidence="4" type="ORF">GGQ63_000527</name>
</gene>
<comment type="caution">
    <text evidence="4">The sequence shown here is derived from an EMBL/GenBank/DDBJ whole genome shotgun (WGS) entry which is preliminary data.</text>
</comment>
<proteinExistence type="inferred from homology"/>
<keyword evidence="5" id="KW-1185">Reference proteome</keyword>
<dbReference type="GO" id="GO:0009279">
    <property type="term" value="C:cell outer membrane"/>
    <property type="evidence" value="ECO:0007669"/>
    <property type="project" value="UniProtKB-SubCell"/>
</dbReference>
<reference evidence="4 5" key="1">
    <citation type="submission" date="2020-08" db="EMBL/GenBank/DDBJ databases">
        <title>Genomic Encyclopedia of Type Strains, Phase IV (KMG-IV): sequencing the most valuable type-strain genomes for metagenomic binning, comparative biology and taxonomic classification.</title>
        <authorList>
            <person name="Goeker M."/>
        </authorList>
    </citation>
    <scope>NUCLEOTIDE SEQUENCE [LARGE SCALE GENOMIC DNA]</scope>
    <source>
        <strain evidence="4 5">DSM 16268</strain>
    </source>
</reference>
<keyword evidence="1" id="KW-0472">Membrane</keyword>
<protein>
    <recommendedName>
        <fullName evidence="1">LPS-assembly protein LptD</fullName>
    </recommendedName>
</protein>
<evidence type="ECO:0000259" key="2">
    <source>
        <dbReference type="Pfam" id="PF04453"/>
    </source>
</evidence>
<dbReference type="EMBL" id="JACHOO010000001">
    <property type="protein sequence ID" value="MBB5751484.1"/>
    <property type="molecule type" value="Genomic_DNA"/>
</dbReference>
<comment type="subunit">
    <text evidence="1">Component of the lipopolysaccharide transport and assembly complex.</text>
</comment>